<reference evidence="2 3" key="1">
    <citation type="submission" date="2017-05" db="EMBL/GenBank/DDBJ databases">
        <title>Functional genome analysis of Paenibacillus pasadenensis strain R16: insights on endophytic life style and antifungal activity.</title>
        <authorList>
            <person name="Passera A."/>
            <person name="Marcolungo L."/>
            <person name="Casati P."/>
            <person name="Brasca M."/>
            <person name="Quaglino F."/>
            <person name="Delledonne M."/>
        </authorList>
    </citation>
    <scope>NUCLEOTIDE SEQUENCE [LARGE SCALE GENOMIC DNA]</scope>
    <source>
        <strain evidence="2 3">R16</strain>
    </source>
</reference>
<feature type="transmembrane region" description="Helical" evidence="1">
    <location>
        <begin position="124"/>
        <end position="144"/>
    </location>
</feature>
<evidence type="ECO:0000313" key="2">
    <source>
        <dbReference type="EMBL" id="PLT48106.1"/>
    </source>
</evidence>
<gene>
    <name evidence="2" type="ORF">B8V81_0238</name>
</gene>
<dbReference type="EMBL" id="NFEZ01000001">
    <property type="protein sequence ID" value="PLT48106.1"/>
    <property type="molecule type" value="Genomic_DNA"/>
</dbReference>
<keyword evidence="1" id="KW-1133">Transmembrane helix</keyword>
<protein>
    <submittedName>
        <fullName evidence="2">Uncharacterized protein</fullName>
    </submittedName>
</protein>
<dbReference type="Proteomes" id="UP000234789">
    <property type="component" value="Unassembled WGS sequence"/>
</dbReference>
<feature type="transmembrane region" description="Helical" evidence="1">
    <location>
        <begin position="101"/>
        <end position="118"/>
    </location>
</feature>
<keyword evidence="1" id="KW-0472">Membrane</keyword>
<sequence>MEEYVRDYAMYASVFGLFSMSWFGWAQEKPRESWRAGLGIAAGAALLVCLGGVYLSITNWDAPSALNETNAFRAYLIAFYAELALAGIGSWLLYRAKKPSFVAPWITLVVGVHFISLKSVFDDAALYLLAALMIAVALAAVPLARKLNVASSAMTGIGCGTILLGFAALGLIRFWMAA</sequence>
<feature type="transmembrane region" description="Helical" evidence="1">
    <location>
        <begin position="156"/>
        <end position="176"/>
    </location>
</feature>
<keyword evidence="1" id="KW-0812">Transmembrane</keyword>
<evidence type="ECO:0000256" key="1">
    <source>
        <dbReference type="SAM" id="Phobius"/>
    </source>
</evidence>
<organism evidence="2 3">
    <name type="scientific">Paenibacillus pasadenensis</name>
    <dbReference type="NCBI Taxonomy" id="217090"/>
    <lineage>
        <taxon>Bacteria</taxon>
        <taxon>Bacillati</taxon>
        <taxon>Bacillota</taxon>
        <taxon>Bacilli</taxon>
        <taxon>Bacillales</taxon>
        <taxon>Paenibacillaceae</taxon>
        <taxon>Paenibacillus</taxon>
    </lineage>
</organism>
<feature type="transmembrane region" description="Helical" evidence="1">
    <location>
        <begin position="77"/>
        <end position="94"/>
    </location>
</feature>
<feature type="transmembrane region" description="Helical" evidence="1">
    <location>
        <begin position="37"/>
        <end position="57"/>
    </location>
</feature>
<accession>A0A2N5NCN1</accession>
<keyword evidence="3" id="KW-1185">Reference proteome</keyword>
<comment type="caution">
    <text evidence="2">The sequence shown here is derived from an EMBL/GenBank/DDBJ whole genome shotgun (WGS) entry which is preliminary data.</text>
</comment>
<dbReference type="RefSeq" id="WP_101807516.1">
    <property type="nucleotide sequence ID" value="NZ_NFEZ01000001.1"/>
</dbReference>
<name>A0A2N5NCN1_9BACL</name>
<dbReference type="AlphaFoldDB" id="A0A2N5NCN1"/>
<proteinExistence type="predicted"/>
<feature type="transmembrane region" description="Helical" evidence="1">
    <location>
        <begin position="6"/>
        <end position="25"/>
    </location>
</feature>
<evidence type="ECO:0000313" key="3">
    <source>
        <dbReference type="Proteomes" id="UP000234789"/>
    </source>
</evidence>